<organism evidence="5 6">
    <name type="scientific">Alkalibacillus flavidus</name>
    <dbReference type="NCBI Taxonomy" id="546021"/>
    <lineage>
        <taxon>Bacteria</taxon>
        <taxon>Bacillati</taxon>
        <taxon>Bacillota</taxon>
        <taxon>Bacilli</taxon>
        <taxon>Bacillales</taxon>
        <taxon>Bacillaceae</taxon>
        <taxon>Alkalibacillus</taxon>
    </lineage>
</organism>
<dbReference type="Gene3D" id="3.20.20.10">
    <property type="entry name" value="Alanine racemase"/>
    <property type="match status" value="1"/>
</dbReference>
<feature type="domain" description="Alanine racemase N-terminal" evidence="4">
    <location>
        <begin position="18"/>
        <end position="222"/>
    </location>
</feature>
<dbReference type="PROSITE" id="PS01211">
    <property type="entry name" value="UPF0001"/>
    <property type="match status" value="1"/>
</dbReference>
<dbReference type="PIRSF" id="PIRSF004848">
    <property type="entry name" value="YBL036c_PLPDEIII"/>
    <property type="match status" value="1"/>
</dbReference>
<dbReference type="Pfam" id="PF01168">
    <property type="entry name" value="Ala_racemase_N"/>
    <property type="match status" value="1"/>
</dbReference>
<evidence type="ECO:0000313" key="5">
    <source>
        <dbReference type="EMBL" id="MET3682060.1"/>
    </source>
</evidence>
<accession>A0ABV2KU30</accession>
<evidence type="ECO:0000256" key="3">
    <source>
        <dbReference type="RuleBase" id="RU004514"/>
    </source>
</evidence>
<comment type="similarity">
    <text evidence="2 3">Belongs to the pyridoxal phosphate-binding protein YggS/PROSC family.</text>
</comment>
<dbReference type="InterPro" id="IPR011078">
    <property type="entry name" value="PyrdxlP_homeostasis"/>
</dbReference>
<dbReference type="PANTHER" id="PTHR10146:SF14">
    <property type="entry name" value="PYRIDOXAL PHOSPHATE HOMEOSTASIS PROTEIN"/>
    <property type="match status" value="1"/>
</dbReference>
<dbReference type="Proteomes" id="UP001549167">
    <property type="component" value="Unassembled WGS sequence"/>
</dbReference>
<evidence type="ECO:0000259" key="4">
    <source>
        <dbReference type="Pfam" id="PF01168"/>
    </source>
</evidence>
<evidence type="ECO:0000313" key="6">
    <source>
        <dbReference type="Proteomes" id="UP001549167"/>
    </source>
</evidence>
<proteinExistence type="inferred from homology"/>
<dbReference type="EMBL" id="JBEPMX010000001">
    <property type="protein sequence ID" value="MET3682060.1"/>
    <property type="molecule type" value="Genomic_DNA"/>
</dbReference>
<keyword evidence="1 2" id="KW-0663">Pyridoxal phosphate</keyword>
<dbReference type="InterPro" id="IPR001608">
    <property type="entry name" value="Ala_racemase_N"/>
</dbReference>
<name>A0ABV2KU30_9BACI</name>
<dbReference type="HAMAP" id="MF_02087">
    <property type="entry name" value="PLP_homeostasis"/>
    <property type="match status" value="1"/>
</dbReference>
<sequence length="224" mass="24917">MAVKQNYDSINQTIQDVCHNVNRNPDDVRVIAVTKYVSNERALEAIEAGITDLGENRSDGFLEKFNAIGNAANWHFIGTLQSRKVKDVIDGVTSIHSLDRQSLAKEIDKRANRTITCFVQVNTSGEASKHGLSPEDVRSFIESLKAYANIEVAGLMTMAPLVDDEAVIRDSFRQLRLLRDDIQQLNLSHAPCHYLSMGMSHDYHIAIEEGATHVRIGSKLVGQD</sequence>
<dbReference type="SUPFAM" id="SSF51419">
    <property type="entry name" value="PLP-binding barrel"/>
    <property type="match status" value="1"/>
</dbReference>
<dbReference type="RefSeq" id="WP_354218443.1">
    <property type="nucleotide sequence ID" value="NZ_JBEPMX010000001.1"/>
</dbReference>
<comment type="function">
    <text evidence="2">Pyridoxal 5'-phosphate (PLP)-binding protein, which is involved in PLP homeostasis.</text>
</comment>
<reference evidence="5 6" key="1">
    <citation type="submission" date="2024-06" db="EMBL/GenBank/DDBJ databases">
        <title>Genomic Encyclopedia of Type Strains, Phase IV (KMG-IV): sequencing the most valuable type-strain genomes for metagenomic binning, comparative biology and taxonomic classification.</title>
        <authorList>
            <person name="Goeker M."/>
        </authorList>
    </citation>
    <scope>NUCLEOTIDE SEQUENCE [LARGE SCALE GENOMIC DNA]</scope>
    <source>
        <strain evidence="5 6">DSM 23520</strain>
    </source>
</reference>
<dbReference type="PANTHER" id="PTHR10146">
    <property type="entry name" value="PROLINE SYNTHETASE CO-TRANSCRIBED BACTERIAL HOMOLOG PROTEIN"/>
    <property type="match status" value="1"/>
</dbReference>
<evidence type="ECO:0000256" key="1">
    <source>
        <dbReference type="ARBA" id="ARBA00022898"/>
    </source>
</evidence>
<gene>
    <name evidence="5" type="ORF">ABID56_000139</name>
</gene>
<dbReference type="CDD" id="cd00635">
    <property type="entry name" value="PLPDE_III_YBL036c_like"/>
    <property type="match status" value="1"/>
</dbReference>
<comment type="caution">
    <text evidence="5">The sequence shown here is derived from an EMBL/GenBank/DDBJ whole genome shotgun (WGS) entry which is preliminary data.</text>
</comment>
<evidence type="ECO:0000256" key="2">
    <source>
        <dbReference type="HAMAP-Rule" id="MF_02087"/>
    </source>
</evidence>
<protein>
    <recommendedName>
        <fullName evidence="2">Pyridoxal phosphate homeostasis protein</fullName>
        <shortName evidence="2">PLP homeostasis protein</shortName>
    </recommendedName>
</protein>
<dbReference type="NCBIfam" id="TIGR00044">
    <property type="entry name" value="YggS family pyridoxal phosphate-dependent enzyme"/>
    <property type="match status" value="1"/>
</dbReference>
<keyword evidence="6" id="KW-1185">Reference proteome</keyword>
<feature type="modified residue" description="N6-(pyridoxal phosphate)lysine" evidence="2">
    <location>
        <position position="35"/>
    </location>
</feature>
<dbReference type="InterPro" id="IPR029066">
    <property type="entry name" value="PLP-binding_barrel"/>
</dbReference>